<feature type="domain" description="DUF7851" evidence="1">
    <location>
        <begin position="1"/>
        <end position="60"/>
    </location>
</feature>
<name>J3NEC0_ORYBR</name>
<dbReference type="Pfam" id="PF25236">
    <property type="entry name" value="DUF7851"/>
    <property type="match status" value="1"/>
</dbReference>
<dbReference type="PANTHER" id="PTHR36375">
    <property type="entry name" value="OS05G0459300 PROTEIN"/>
    <property type="match status" value="1"/>
</dbReference>
<dbReference type="eggNOG" id="ENOG502QWJW">
    <property type="taxonomic scope" value="Eukaryota"/>
</dbReference>
<keyword evidence="3" id="KW-1185">Reference proteome</keyword>
<dbReference type="AlphaFoldDB" id="J3NEC0"/>
<sequence length="102" mass="11236">MARFKFRKGCVTFYVYAVRTAGARGFARADELRAVIEAVAKLKDFLDHTAMLALPGQRSIDGAAAATAAAPFHAVMAYVFELYNFLTVQFLHGIHICVILQI</sequence>
<dbReference type="Gramene" id="OB12G23280.1">
    <property type="protein sequence ID" value="OB12G23280.1"/>
    <property type="gene ID" value="OB12G23280"/>
</dbReference>
<dbReference type="InterPro" id="IPR057173">
    <property type="entry name" value="DUF7851"/>
</dbReference>
<dbReference type="Proteomes" id="UP000006038">
    <property type="component" value="Chromosome 12"/>
</dbReference>
<dbReference type="PANTHER" id="PTHR36375:SF2">
    <property type="entry name" value="EXPRESSED PROTEIN"/>
    <property type="match status" value="1"/>
</dbReference>
<proteinExistence type="predicted"/>
<protein>
    <recommendedName>
        <fullName evidence="1">DUF7851 domain-containing protein</fullName>
    </recommendedName>
</protein>
<reference evidence="2" key="1">
    <citation type="journal article" date="2013" name="Nat. Commun.">
        <title>Whole-genome sequencing of Oryza brachyantha reveals mechanisms underlying Oryza genome evolution.</title>
        <authorList>
            <person name="Chen J."/>
            <person name="Huang Q."/>
            <person name="Gao D."/>
            <person name="Wang J."/>
            <person name="Lang Y."/>
            <person name="Liu T."/>
            <person name="Li B."/>
            <person name="Bai Z."/>
            <person name="Luis Goicoechea J."/>
            <person name="Liang C."/>
            <person name="Chen C."/>
            <person name="Zhang W."/>
            <person name="Sun S."/>
            <person name="Liao Y."/>
            <person name="Zhang X."/>
            <person name="Yang L."/>
            <person name="Song C."/>
            <person name="Wang M."/>
            <person name="Shi J."/>
            <person name="Liu G."/>
            <person name="Liu J."/>
            <person name="Zhou H."/>
            <person name="Zhou W."/>
            <person name="Yu Q."/>
            <person name="An N."/>
            <person name="Chen Y."/>
            <person name="Cai Q."/>
            <person name="Wang B."/>
            <person name="Liu B."/>
            <person name="Min J."/>
            <person name="Huang Y."/>
            <person name="Wu H."/>
            <person name="Li Z."/>
            <person name="Zhang Y."/>
            <person name="Yin Y."/>
            <person name="Song W."/>
            <person name="Jiang J."/>
            <person name="Jackson S.A."/>
            <person name="Wing R.A."/>
            <person name="Wang J."/>
            <person name="Chen M."/>
        </authorList>
    </citation>
    <scope>NUCLEOTIDE SEQUENCE [LARGE SCALE GENOMIC DNA]</scope>
    <source>
        <strain evidence="2">cv. IRGC 101232</strain>
    </source>
</reference>
<evidence type="ECO:0000313" key="3">
    <source>
        <dbReference type="Proteomes" id="UP000006038"/>
    </source>
</evidence>
<evidence type="ECO:0000313" key="2">
    <source>
        <dbReference type="EnsemblPlants" id="OB12G23280.1"/>
    </source>
</evidence>
<dbReference type="EnsemblPlants" id="OB12G23280.1">
    <property type="protein sequence ID" value="OB12G23280.1"/>
    <property type="gene ID" value="OB12G23280"/>
</dbReference>
<evidence type="ECO:0000259" key="1">
    <source>
        <dbReference type="Pfam" id="PF25236"/>
    </source>
</evidence>
<dbReference type="STRING" id="4533.J3NEC0"/>
<reference evidence="2" key="2">
    <citation type="submission" date="2013-04" db="UniProtKB">
        <authorList>
            <consortium name="EnsemblPlants"/>
        </authorList>
    </citation>
    <scope>IDENTIFICATION</scope>
</reference>
<dbReference type="HOGENOM" id="CLU_2281767_0_0_1"/>
<accession>J3NEC0</accession>
<organism evidence="2">
    <name type="scientific">Oryza brachyantha</name>
    <name type="common">malo sina</name>
    <dbReference type="NCBI Taxonomy" id="4533"/>
    <lineage>
        <taxon>Eukaryota</taxon>
        <taxon>Viridiplantae</taxon>
        <taxon>Streptophyta</taxon>
        <taxon>Embryophyta</taxon>
        <taxon>Tracheophyta</taxon>
        <taxon>Spermatophyta</taxon>
        <taxon>Magnoliopsida</taxon>
        <taxon>Liliopsida</taxon>
        <taxon>Poales</taxon>
        <taxon>Poaceae</taxon>
        <taxon>BOP clade</taxon>
        <taxon>Oryzoideae</taxon>
        <taxon>Oryzeae</taxon>
        <taxon>Oryzinae</taxon>
        <taxon>Oryza</taxon>
    </lineage>
</organism>